<gene>
    <name evidence="4" type="ORF">JG540_04975</name>
</gene>
<evidence type="ECO:0000313" key="4">
    <source>
        <dbReference type="EMBL" id="QQM68178.1"/>
    </source>
</evidence>
<keyword evidence="2" id="KW-0812">Transmembrane</keyword>
<dbReference type="KEGG" id="awe:JG540_04975"/>
<evidence type="ECO:0000256" key="3">
    <source>
        <dbReference type="SAM" id="SignalP"/>
    </source>
</evidence>
<feature type="signal peptide" evidence="3">
    <location>
        <begin position="1"/>
        <end position="30"/>
    </location>
</feature>
<feature type="compositionally biased region" description="Polar residues" evidence="1">
    <location>
        <begin position="33"/>
        <end position="46"/>
    </location>
</feature>
<feature type="transmembrane region" description="Helical" evidence="2">
    <location>
        <begin position="182"/>
        <end position="204"/>
    </location>
</feature>
<keyword evidence="5" id="KW-1185">Reference proteome</keyword>
<feature type="compositionally biased region" description="Low complexity" evidence="1">
    <location>
        <begin position="123"/>
        <end position="134"/>
    </location>
</feature>
<dbReference type="Proteomes" id="UP000595895">
    <property type="component" value="Chromosome"/>
</dbReference>
<organism evidence="4 5">
    <name type="scientific">Actinomyces weissii</name>
    <dbReference type="NCBI Taxonomy" id="675090"/>
    <lineage>
        <taxon>Bacteria</taxon>
        <taxon>Bacillati</taxon>
        <taxon>Actinomycetota</taxon>
        <taxon>Actinomycetes</taxon>
        <taxon>Actinomycetales</taxon>
        <taxon>Actinomycetaceae</taxon>
        <taxon>Actinomyces</taxon>
    </lineage>
</organism>
<dbReference type="EMBL" id="CP066802">
    <property type="protein sequence ID" value="QQM68178.1"/>
    <property type="molecule type" value="Genomic_DNA"/>
</dbReference>
<feature type="chain" id="PRO_5032927472" evidence="3">
    <location>
        <begin position="31"/>
        <end position="224"/>
    </location>
</feature>
<keyword evidence="4" id="KW-0240">DNA-directed RNA polymerase</keyword>
<feature type="region of interest" description="Disordered" evidence="1">
    <location>
        <begin position="115"/>
        <end position="137"/>
    </location>
</feature>
<evidence type="ECO:0000313" key="5">
    <source>
        <dbReference type="Proteomes" id="UP000595895"/>
    </source>
</evidence>
<feature type="region of interest" description="Disordered" evidence="1">
    <location>
        <begin position="153"/>
        <end position="175"/>
    </location>
</feature>
<keyword evidence="4" id="KW-0804">Transcription</keyword>
<name>A0A7T7MAZ7_9ACTO</name>
<accession>A0A7T7MAZ7</accession>
<protein>
    <submittedName>
        <fullName evidence="4">DNA-directed RNA polymerase II</fullName>
    </submittedName>
</protein>
<dbReference type="RefSeq" id="WP_200277756.1">
    <property type="nucleotide sequence ID" value="NZ_CP066802.1"/>
</dbReference>
<feature type="region of interest" description="Disordered" evidence="1">
    <location>
        <begin position="27"/>
        <end position="46"/>
    </location>
</feature>
<reference evidence="4 5" key="1">
    <citation type="submission" date="2020-12" db="EMBL/GenBank/DDBJ databases">
        <authorList>
            <person name="Zhou J."/>
        </authorList>
    </citation>
    <scope>NUCLEOTIDE SEQUENCE [LARGE SCALE GENOMIC DNA]</scope>
    <source>
        <strain evidence="4 5">CCUG 61299</strain>
    </source>
</reference>
<evidence type="ECO:0000256" key="1">
    <source>
        <dbReference type="SAM" id="MobiDB-lite"/>
    </source>
</evidence>
<dbReference type="GO" id="GO:0000428">
    <property type="term" value="C:DNA-directed RNA polymerase complex"/>
    <property type="evidence" value="ECO:0007669"/>
    <property type="project" value="UniProtKB-KW"/>
</dbReference>
<keyword evidence="3" id="KW-0732">Signal</keyword>
<proteinExistence type="predicted"/>
<sequence length="224" mass="22263">MTSGLPALAVTALFSLLVVATCLPGPPARAQEQDSTTGTASTVSPSTVARGGTLRYTLSGFPVGAQVEVLLDDVDTQVLTNLVVGQDGTASGTLELPKLIGLGPHWLRFRTRTVEEGPGPGVPGSSTAPPGAGPVSNKSPFFTVGEVTVIGSSAGQRSPAASGLPDAATAPPVPVEEHGPGLPLALLLAAVLLSGGGGLAVVLLRRRRTAAGPESGRSPGAGER</sequence>
<keyword evidence="2" id="KW-0472">Membrane</keyword>
<evidence type="ECO:0000256" key="2">
    <source>
        <dbReference type="SAM" id="Phobius"/>
    </source>
</evidence>
<dbReference type="AlphaFoldDB" id="A0A7T7MAZ7"/>
<keyword evidence="2" id="KW-1133">Transmembrane helix</keyword>